<protein>
    <submittedName>
        <fullName evidence="2">Uncharacterized protein</fullName>
    </submittedName>
</protein>
<feature type="region of interest" description="Disordered" evidence="1">
    <location>
        <begin position="1"/>
        <end position="67"/>
    </location>
</feature>
<keyword evidence="3" id="KW-1185">Reference proteome</keyword>
<name>A0A918BY01_9DEIO</name>
<accession>A0A918BY01</accession>
<sequence length="67" mass="7455">MTDNTGGAEQGGEVQYRENVPQERVQDNENWDTGTPKQVDEEQKEEYWDDASDENAEDDAGTGTSTS</sequence>
<feature type="compositionally biased region" description="Acidic residues" evidence="1">
    <location>
        <begin position="42"/>
        <end position="60"/>
    </location>
</feature>
<dbReference type="AlphaFoldDB" id="A0A918BY01"/>
<organism evidence="2 3">
    <name type="scientific">Deinococcus ruber</name>
    <dbReference type="NCBI Taxonomy" id="1848197"/>
    <lineage>
        <taxon>Bacteria</taxon>
        <taxon>Thermotogati</taxon>
        <taxon>Deinococcota</taxon>
        <taxon>Deinococci</taxon>
        <taxon>Deinococcales</taxon>
        <taxon>Deinococcaceae</taxon>
        <taxon>Deinococcus</taxon>
    </lineage>
</organism>
<comment type="caution">
    <text evidence="2">The sequence shown here is derived from an EMBL/GenBank/DDBJ whole genome shotgun (WGS) entry which is preliminary data.</text>
</comment>
<proteinExistence type="predicted"/>
<reference evidence="2" key="1">
    <citation type="journal article" date="2014" name="Int. J. Syst. Evol. Microbiol.">
        <title>Complete genome sequence of Corynebacterium casei LMG S-19264T (=DSM 44701T), isolated from a smear-ripened cheese.</title>
        <authorList>
            <consortium name="US DOE Joint Genome Institute (JGI-PGF)"/>
            <person name="Walter F."/>
            <person name="Albersmeier A."/>
            <person name="Kalinowski J."/>
            <person name="Ruckert C."/>
        </authorList>
    </citation>
    <scope>NUCLEOTIDE SEQUENCE</scope>
    <source>
        <strain evidence="2">JCM 31311</strain>
    </source>
</reference>
<dbReference type="Proteomes" id="UP000603865">
    <property type="component" value="Unassembled WGS sequence"/>
</dbReference>
<evidence type="ECO:0000313" key="3">
    <source>
        <dbReference type="Proteomes" id="UP000603865"/>
    </source>
</evidence>
<dbReference type="RefSeq" id="WP_189088250.1">
    <property type="nucleotide sequence ID" value="NZ_BMQL01000003.1"/>
</dbReference>
<dbReference type="EMBL" id="BMQL01000003">
    <property type="protein sequence ID" value="GGQ98248.1"/>
    <property type="molecule type" value="Genomic_DNA"/>
</dbReference>
<evidence type="ECO:0000256" key="1">
    <source>
        <dbReference type="SAM" id="MobiDB-lite"/>
    </source>
</evidence>
<evidence type="ECO:0000313" key="2">
    <source>
        <dbReference type="EMBL" id="GGQ98248.1"/>
    </source>
</evidence>
<reference evidence="2" key="2">
    <citation type="submission" date="2020-09" db="EMBL/GenBank/DDBJ databases">
        <authorList>
            <person name="Sun Q."/>
            <person name="Ohkuma M."/>
        </authorList>
    </citation>
    <scope>NUCLEOTIDE SEQUENCE</scope>
    <source>
        <strain evidence="2">JCM 31311</strain>
    </source>
</reference>
<gene>
    <name evidence="2" type="ORF">GCM10008957_08230</name>
</gene>